<evidence type="ECO:0000313" key="6">
    <source>
        <dbReference type="Proteomes" id="UP000182100"/>
    </source>
</evidence>
<keyword evidence="4" id="KW-1133">Transmembrane helix</keyword>
<dbReference type="GO" id="GO:0005886">
    <property type="term" value="C:plasma membrane"/>
    <property type="evidence" value="ECO:0007669"/>
    <property type="project" value="TreeGrafter"/>
</dbReference>
<dbReference type="AlphaFoldDB" id="A0A1G6I6L9"/>
<feature type="transmembrane region" description="Helical" evidence="4">
    <location>
        <begin position="29"/>
        <end position="50"/>
    </location>
</feature>
<reference evidence="6" key="1">
    <citation type="submission" date="2016-10" db="EMBL/GenBank/DDBJ databases">
        <authorList>
            <person name="Varghese N."/>
            <person name="Submissions S."/>
        </authorList>
    </citation>
    <scope>NUCLEOTIDE SEQUENCE [LARGE SCALE GENOMIC DNA]</scope>
    <source>
        <strain evidence="6">CGMCC 4.3504</strain>
    </source>
</reference>
<organism evidence="5 6">
    <name type="scientific">Streptomyces prasinopilosus</name>
    <dbReference type="NCBI Taxonomy" id="67344"/>
    <lineage>
        <taxon>Bacteria</taxon>
        <taxon>Bacillati</taxon>
        <taxon>Actinomycetota</taxon>
        <taxon>Actinomycetes</taxon>
        <taxon>Kitasatosporales</taxon>
        <taxon>Streptomycetaceae</taxon>
        <taxon>Streptomyces</taxon>
    </lineage>
</organism>
<proteinExistence type="predicted"/>
<dbReference type="PANTHER" id="PTHR30009">
    <property type="entry name" value="CYTOCHROME C-TYPE SYNTHESIS PROTEIN AND PTS TRANSMEMBRANE COMPONENT"/>
    <property type="match status" value="1"/>
</dbReference>
<dbReference type="InterPro" id="IPR050429">
    <property type="entry name" value="PTS_Glucose_EIICBA"/>
</dbReference>
<protein>
    <submittedName>
        <fullName evidence="5">PTS system, N-acetylglucosamine-specific IIC component</fullName>
    </submittedName>
</protein>
<keyword evidence="4" id="KW-0472">Membrane</keyword>
<dbReference type="GO" id="GO:0015764">
    <property type="term" value="P:N-acetylglucosamine transport"/>
    <property type="evidence" value="ECO:0007669"/>
    <property type="project" value="TreeGrafter"/>
</dbReference>
<gene>
    <name evidence="5" type="ORF">SAMN05216505_10184</name>
</gene>
<accession>A0A1G6I6L9</accession>
<name>A0A1G6I6L9_9ACTN</name>
<evidence type="ECO:0000313" key="5">
    <source>
        <dbReference type="EMBL" id="SDC02003.1"/>
    </source>
</evidence>
<evidence type="ECO:0000256" key="4">
    <source>
        <dbReference type="SAM" id="Phobius"/>
    </source>
</evidence>
<evidence type="ECO:0000256" key="2">
    <source>
        <dbReference type="ARBA" id="ARBA00022597"/>
    </source>
</evidence>
<keyword evidence="3" id="KW-0598">Phosphotransferase system</keyword>
<evidence type="ECO:0000256" key="3">
    <source>
        <dbReference type="ARBA" id="ARBA00022683"/>
    </source>
</evidence>
<dbReference type="EMBL" id="FMZK01000001">
    <property type="protein sequence ID" value="SDC02003.1"/>
    <property type="molecule type" value="Genomic_DNA"/>
</dbReference>
<dbReference type="GO" id="GO:0090563">
    <property type="term" value="F:protein-phosphocysteine-sugar phosphotransferase activity"/>
    <property type="evidence" value="ECO:0007669"/>
    <property type="project" value="TreeGrafter"/>
</dbReference>
<dbReference type="GO" id="GO:0009401">
    <property type="term" value="P:phosphoenolpyruvate-dependent sugar phosphotransferase system"/>
    <property type="evidence" value="ECO:0007669"/>
    <property type="project" value="UniProtKB-KW"/>
</dbReference>
<dbReference type="Proteomes" id="UP000182100">
    <property type="component" value="Unassembled WGS sequence"/>
</dbReference>
<sequence>MGLGVHGGFSFSAGPIDHVIDWNPATRPWAIVPVGSCFAVVHYAAFRFAITRFDPRTPGREAEEVEVEDTTEA</sequence>
<keyword evidence="4" id="KW-0812">Transmembrane</keyword>
<keyword evidence="1" id="KW-0813">Transport</keyword>
<keyword evidence="2" id="KW-0762">Sugar transport</keyword>
<dbReference type="STRING" id="67344.SAMN05216505_10184"/>
<dbReference type="PANTHER" id="PTHR30009:SF4">
    <property type="entry name" value="PTS SYSTEM N-ACETYLGLUCOSAMINE-SPECIFIC EIICBA COMPONENT"/>
    <property type="match status" value="1"/>
</dbReference>
<keyword evidence="6" id="KW-1185">Reference proteome</keyword>
<evidence type="ECO:0000256" key="1">
    <source>
        <dbReference type="ARBA" id="ARBA00022448"/>
    </source>
</evidence>